<dbReference type="PROSITE" id="PS50850">
    <property type="entry name" value="MFS"/>
    <property type="match status" value="1"/>
</dbReference>
<comment type="caution">
    <text evidence="9">The sequence shown here is derived from an EMBL/GenBank/DDBJ whole genome shotgun (WGS) entry which is preliminary data.</text>
</comment>
<dbReference type="PANTHER" id="PTHR23502">
    <property type="entry name" value="MAJOR FACILITATOR SUPERFAMILY"/>
    <property type="match status" value="1"/>
</dbReference>
<dbReference type="GO" id="GO:0022857">
    <property type="term" value="F:transmembrane transporter activity"/>
    <property type="evidence" value="ECO:0007669"/>
    <property type="project" value="InterPro"/>
</dbReference>
<keyword evidence="3 7" id="KW-0812">Transmembrane</keyword>
<dbReference type="InterPro" id="IPR011701">
    <property type="entry name" value="MFS"/>
</dbReference>
<dbReference type="SUPFAM" id="SSF103473">
    <property type="entry name" value="MFS general substrate transporter"/>
    <property type="match status" value="1"/>
</dbReference>
<dbReference type="OrthoDB" id="440553at2759"/>
<comment type="subcellular location">
    <subcellularLocation>
        <location evidence="1">Membrane</location>
        <topology evidence="1">Multi-pass membrane protein</topology>
    </subcellularLocation>
</comment>
<evidence type="ECO:0000313" key="9">
    <source>
        <dbReference type="EMBL" id="KKY28422.1"/>
    </source>
</evidence>
<feature type="region of interest" description="Disordered" evidence="6">
    <location>
        <begin position="559"/>
        <end position="581"/>
    </location>
</feature>
<reference evidence="9 10" key="1">
    <citation type="submission" date="2015-05" db="EMBL/GenBank/DDBJ databases">
        <title>Distinctive expansion of gene families associated with plant cell wall degradation and secondary metabolism in the genomes of grapevine trunk pathogens.</title>
        <authorList>
            <person name="Lawrence D.P."/>
            <person name="Travadon R."/>
            <person name="Rolshausen P.E."/>
            <person name="Baumgartner K."/>
        </authorList>
    </citation>
    <scope>NUCLEOTIDE SEQUENCE [LARGE SCALE GENOMIC DNA]</scope>
    <source>
        <strain evidence="9">UCRPC4</strain>
    </source>
</reference>
<evidence type="ECO:0000256" key="2">
    <source>
        <dbReference type="ARBA" id="ARBA00022448"/>
    </source>
</evidence>
<feature type="transmembrane region" description="Helical" evidence="7">
    <location>
        <begin position="206"/>
        <end position="227"/>
    </location>
</feature>
<proteinExistence type="predicted"/>
<feature type="domain" description="Major facilitator superfamily (MFS) profile" evidence="8">
    <location>
        <begin position="79"/>
        <end position="548"/>
    </location>
</feature>
<evidence type="ECO:0000256" key="4">
    <source>
        <dbReference type="ARBA" id="ARBA00022989"/>
    </source>
</evidence>
<feature type="transmembrane region" description="Helical" evidence="7">
    <location>
        <begin position="498"/>
        <end position="516"/>
    </location>
</feature>
<dbReference type="Gene3D" id="1.20.1250.20">
    <property type="entry name" value="MFS general substrate transporter like domains"/>
    <property type="match status" value="2"/>
</dbReference>
<dbReference type="Pfam" id="PF07690">
    <property type="entry name" value="MFS_1"/>
    <property type="match status" value="1"/>
</dbReference>
<reference evidence="9 10" key="2">
    <citation type="submission" date="2015-05" db="EMBL/GenBank/DDBJ databases">
        <authorList>
            <person name="Morales-Cruz A."/>
            <person name="Amrine K.C."/>
            <person name="Cantu D."/>
        </authorList>
    </citation>
    <scope>NUCLEOTIDE SEQUENCE [LARGE SCALE GENOMIC DNA]</scope>
    <source>
        <strain evidence="9">UCRPC4</strain>
    </source>
</reference>
<evidence type="ECO:0000313" key="10">
    <source>
        <dbReference type="Proteomes" id="UP000053317"/>
    </source>
</evidence>
<feature type="transmembrane region" description="Helical" evidence="7">
    <location>
        <begin position="314"/>
        <end position="338"/>
    </location>
</feature>
<dbReference type="InterPro" id="IPR020846">
    <property type="entry name" value="MFS_dom"/>
</dbReference>
<accession>A0A0G2F0S9</accession>
<name>A0A0G2F0S9_PHACM</name>
<dbReference type="PANTHER" id="PTHR23502:SF151">
    <property type="entry name" value="MAJOR FACILITATOR SUPERFAMILY (MFS) PROFILE DOMAIN-CONTAINING PROTEIN"/>
    <property type="match status" value="1"/>
</dbReference>
<evidence type="ECO:0000256" key="3">
    <source>
        <dbReference type="ARBA" id="ARBA00022692"/>
    </source>
</evidence>
<organism evidence="9 10">
    <name type="scientific">Phaeomoniella chlamydospora</name>
    <name type="common">Phaeoacremonium chlamydosporum</name>
    <dbReference type="NCBI Taxonomy" id="158046"/>
    <lineage>
        <taxon>Eukaryota</taxon>
        <taxon>Fungi</taxon>
        <taxon>Dikarya</taxon>
        <taxon>Ascomycota</taxon>
        <taxon>Pezizomycotina</taxon>
        <taxon>Eurotiomycetes</taxon>
        <taxon>Chaetothyriomycetidae</taxon>
        <taxon>Phaeomoniellales</taxon>
        <taxon>Phaeomoniellaceae</taxon>
        <taxon>Phaeomoniella</taxon>
    </lineage>
</organism>
<sequence length="581" mass="63702">MIMTASQSLLPGEKRPENDFIPADQDAIGVVNVTDSVSSRDSETEAAPPLARVVSDGHLSRVVTPGPYTIFTRIQKSFIVAMISVAATFSGLSGNIYFPAIPDIASDLGVSKEAVTLTVTAYMIFQGLSPSFWGALSDSRGRRLTYICTFIVYIGACIGLAETRHYFQLVILRCLQSTGSASTIAIGAGVLGDITTREERGGYMGIYNAGLLAPVAIGPIIGGAMAGSLGWRSIFWFLTIFAGAFLILLIFFLPETLRSLVGNGSFPAKGLAESPLAYLQRRRHLASLPQDGSFDLTQTQSIPSPRPKVHMNPIAPILILFNKQVTSIILFLSLYYTVWQMIISSMSSLFSETYGLNSTQLGLCFIPNGVGCVLGTYATGKYLDWDYAREKVKHATRLAATTTHDPEHGPPPTDVQIHLQQTFPLEKTRLRPALLNSLLEIISVLIFGWTVHYHIHISVPIIFIFVLGWSSTSIQGVITTLLVDVFHKRGASATATINLARCLMGAGGTAAVLPLTNSRLGTGWTFTMLSGLLVVGLGFLWVQVRWGPRWRVEWEMEEKEKEKELEVKEREKRGARRNRER</sequence>
<dbReference type="InterPro" id="IPR036259">
    <property type="entry name" value="MFS_trans_sf"/>
</dbReference>
<gene>
    <name evidence="9" type="ORF">UCRPC4_g00589</name>
</gene>
<keyword evidence="2" id="KW-0813">Transport</keyword>
<protein>
    <submittedName>
        <fullName evidence="9">Putative mfs multidrug</fullName>
    </submittedName>
</protein>
<dbReference type="AlphaFoldDB" id="A0A0G2F0S9"/>
<dbReference type="EMBL" id="LCWF01000013">
    <property type="protein sequence ID" value="KKY28422.1"/>
    <property type="molecule type" value="Genomic_DNA"/>
</dbReference>
<dbReference type="GO" id="GO:0005886">
    <property type="term" value="C:plasma membrane"/>
    <property type="evidence" value="ECO:0007669"/>
    <property type="project" value="TreeGrafter"/>
</dbReference>
<dbReference type="Proteomes" id="UP000053317">
    <property type="component" value="Unassembled WGS sequence"/>
</dbReference>
<feature type="transmembrane region" description="Helical" evidence="7">
    <location>
        <begin position="433"/>
        <end position="455"/>
    </location>
</feature>
<dbReference type="CDD" id="cd17323">
    <property type="entry name" value="MFS_Tpo1_MDR_like"/>
    <property type="match status" value="1"/>
</dbReference>
<feature type="transmembrane region" description="Helical" evidence="7">
    <location>
        <begin position="461"/>
        <end position="486"/>
    </location>
</feature>
<feature type="transmembrane region" description="Helical" evidence="7">
    <location>
        <begin position="143"/>
        <end position="161"/>
    </location>
</feature>
<evidence type="ECO:0000256" key="7">
    <source>
        <dbReference type="SAM" id="Phobius"/>
    </source>
</evidence>
<dbReference type="Gene3D" id="1.20.1720.10">
    <property type="entry name" value="Multidrug resistance protein D"/>
    <property type="match status" value="1"/>
</dbReference>
<feature type="transmembrane region" description="Helical" evidence="7">
    <location>
        <begin position="522"/>
        <end position="542"/>
    </location>
</feature>
<evidence type="ECO:0000256" key="1">
    <source>
        <dbReference type="ARBA" id="ARBA00004141"/>
    </source>
</evidence>
<evidence type="ECO:0000259" key="8">
    <source>
        <dbReference type="PROSITE" id="PS50850"/>
    </source>
</evidence>
<dbReference type="FunFam" id="1.20.1720.10:FF:000009">
    <property type="entry name" value="MFS multidrug transporter"/>
    <property type="match status" value="1"/>
</dbReference>
<evidence type="ECO:0000256" key="5">
    <source>
        <dbReference type="ARBA" id="ARBA00023136"/>
    </source>
</evidence>
<feature type="transmembrane region" description="Helical" evidence="7">
    <location>
        <begin position="78"/>
        <end position="98"/>
    </location>
</feature>
<keyword evidence="4 7" id="KW-1133">Transmembrane helix</keyword>
<evidence type="ECO:0000256" key="6">
    <source>
        <dbReference type="SAM" id="MobiDB-lite"/>
    </source>
</evidence>
<feature type="transmembrane region" description="Helical" evidence="7">
    <location>
        <begin position="234"/>
        <end position="253"/>
    </location>
</feature>
<feature type="transmembrane region" description="Helical" evidence="7">
    <location>
        <begin position="114"/>
        <end position="136"/>
    </location>
</feature>
<keyword evidence="5 7" id="KW-0472">Membrane</keyword>
<keyword evidence="10" id="KW-1185">Reference proteome</keyword>